<evidence type="ECO:0000313" key="3">
    <source>
        <dbReference type="Proteomes" id="UP000265618"/>
    </source>
</evidence>
<gene>
    <name evidence="2" type="ORF">KIPB_007924</name>
</gene>
<dbReference type="Proteomes" id="UP000265618">
    <property type="component" value="Unassembled WGS sequence"/>
</dbReference>
<comment type="caution">
    <text evidence="2">The sequence shown here is derived from an EMBL/GenBank/DDBJ whole genome shotgun (WGS) entry which is preliminary data.</text>
</comment>
<feature type="region of interest" description="Disordered" evidence="1">
    <location>
        <begin position="1"/>
        <end position="35"/>
    </location>
</feature>
<dbReference type="EMBL" id="BDIP01002333">
    <property type="protein sequence ID" value="GCA63111.1"/>
    <property type="molecule type" value="Genomic_DNA"/>
</dbReference>
<sequence length="99" mass="10879">MTNELNPGPSDTETTRDENPQEDDDTPDDDDEPVWVPLTADSDRRDALIAAILLALTAPTEDAANEVSMMAEGLADGMSEEEVEECKAEALHRLHWVEV</sequence>
<reference evidence="2 3" key="1">
    <citation type="journal article" date="2018" name="PLoS ONE">
        <title>The draft genome of Kipferlia bialata reveals reductive genome evolution in fornicate parasites.</title>
        <authorList>
            <person name="Tanifuji G."/>
            <person name="Takabayashi S."/>
            <person name="Kume K."/>
            <person name="Takagi M."/>
            <person name="Nakayama T."/>
            <person name="Kamikawa R."/>
            <person name="Inagaki Y."/>
            <person name="Hashimoto T."/>
        </authorList>
    </citation>
    <scope>NUCLEOTIDE SEQUENCE [LARGE SCALE GENOMIC DNA]</scope>
    <source>
        <strain evidence="2">NY0173</strain>
    </source>
</reference>
<accession>A0A391NMV4</accession>
<organism evidence="2 3">
    <name type="scientific">Kipferlia bialata</name>
    <dbReference type="NCBI Taxonomy" id="797122"/>
    <lineage>
        <taxon>Eukaryota</taxon>
        <taxon>Metamonada</taxon>
        <taxon>Carpediemonas-like organisms</taxon>
        <taxon>Kipferlia</taxon>
    </lineage>
</organism>
<feature type="compositionally biased region" description="Acidic residues" evidence="1">
    <location>
        <begin position="20"/>
        <end position="33"/>
    </location>
</feature>
<protein>
    <submittedName>
        <fullName evidence="2">Uncharacterized protein</fullName>
    </submittedName>
</protein>
<dbReference type="AlphaFoldDB" id="A0A391NMV4"/>
<proteinExistence type="predicted"/>
<feature type="compositionally biased region" description="Polar residues" evidence="1">
    <location>
        <begin position="1"/>
        <end position="12"/>
    </location>
</feature>
<name>A0A391NMV4_9EUKA</name>
<evidence type="ECO:0000313" key="2">
    <source>
        <dbReference type="EMBL" id="GCA63111.1"/>
    </source>
</evidence>
<keyword evidence="3" id="KW-1185">Reference proteome</keyword>
<evidence type="ECO:0000256" key="1">
    <source>
        <dbReference type="SAM" id="MobiDB-lite"/>
    </source>
</evidence>